<dbReference type="PANTHER" id="PTHR30188:SF4">
    <property type="entry name" value="PROTEIN TRIGALACTOSYLDIACYLGLYCEROL 1, CHLOROPLASTIC"/>
    <property type="match status" value="1"/>
</dbReference>
<dbReference type="KEGG" id="zmp:Zymop_1517"/>
<dbReference type="PANTHER" id="PTHR30188">
    <property type="entry name" value="ABC TRANSPORTER PERMEASE PROTEIN-RELATED"/>
    <property type="match status" value="1"/>
</dbReference>
<evidence type="ECO:0000256" key="8">
    <source>
        <dbReference type="RuleBase" id="RU362044"/>
    </source>
</evidence>
<evidence type="ECO:0000256" key="3">
    <source>
        <dbReference type="ARBA" id="ARBA00007556"/>
    </source>
</evidence>
<dbReference type="Pfam" id="PF02405">
    <property type="entry name" value="MlaE"/>
    <property type="match status" value="1"/>
</dbReference>
<dbReference type="eggNOG" id="COG0767">
    <property type="taxonomic scope" value="Bacteria"/>
</dbReference>
<dbReference type="InterPro" id="IPR030802">
    <property type="entry name" value="Permease_MalE"/>
</dbReference>
<keyword evidence="4" id="KW-0813">Transport</keyword>
<feature type="transmembrane region" description="Helical" evidence="8">
    <location>
        <begin position="75"/>
        <end position="94"/>
    </location>
</feature>
<evidence type="ECO:0000313" key="9">
    <source>
        <dbReference type="EMBL" id="AEI38407.1"/>
    </source>
</evidence>
<dbReference type="InterPro" id="IPR003453">
    <property type="entry name" value="ABC_MlaE_roteobac"/>
</dbReference>
<accession>F8EVZ7</accession>
<sequence>MTLETENIPVPSRRRTALLFPIQSLAAIGRFFIGLLATVGRVTYFAITIILRGLLPPYYPGRFLSEFFEIGWNSLPVVALTAVFTGSALAQQVYSAASRFSAQSTVPAAVVIGMVRELGPVLVGLMVVGRVTSAIAAEIGAMRVTEQIDAMETLHTDPYRYLLAPRLYAAVIALPFLVMLANIIGIFGGYLLSIGKLGFNPENYLKVTRNFLKAEDIHMALVKAAVFGFLMALLGCYNGFFARGGAVGVGRATTRAVVSAFIMILFSNLMITLFFFG</sequence>
<keyword evidence="8" id="KW-0997">Cell inner membrane</keyword>
<proteinExistence type="inferred from homology"/>
<evidence type="ECO:0000256" key="5">
    <source>
        <dbReference type="ARBA" id="ARBA00022692"/>
    </source>
</evidence>
<comment type="function">
    <text evidence="1">Could be part of an ABC transporter complex.</text>
</comment>
<evidence type="ECO:0008006" key="11">
    <source>
        <dbReference type="Google" id="ProtNLM"/>
    </source>
</evidence>
<dbReference type="NCBIfam" id="TIGR00056">
    <property type="entry name" value="MlaE family lipid ABC transporter permease subunit"/>
    <property type="match status" value="1"/>
</dbReference>
<comment type="subcellular location">
    <subcellularLocation>
        <location evidence="8">Cell inner membrane</location>
        <topology evidence="8">Multi-pass membrane protein</topology>
    </subcellularLocation>
    <subcellularLocation>
        <location evidence="2">Membrane</location>
        <topology evidence="2">Multi-pass membrane protein</topology>
    </subcellularLocation>
</comment>
<protein>
    <recommendedName>
        <fullName evidence="11">Phospholipid/cholesterol/gamma-HCH transport system permease protein</fullName>
    </recommendedName>
</protein>
<evidence type="ECO:0000256" key="7">
    <source>
        <dbReference type="ARBA" id="ARBA00023136"/>
    </source>
</evidence>
<keyword evidence="5 8" id="KW-0812">Transmembrane</keyword>
<evidence type="ECO:0000256" key="2">
    <source>
        <dbReference type="ARBA" id="ARBA00004141"/>
    </source>
</evidence>
<organism evidence="9 10">
    <name type="scientific">Zymomonas mobilis subsp. pomaceae (strain ATCC 29192 / DSM 22645 / JCM 10191 / CCUG 17912 / NBRC 13757 / NCIMB 11200 / NRRL B-4491 / Barker I)</name>
    <dbReference type="NCBI Taxonomy" id="579138"/>
    <lineage>
        <taxon>Bacteria</taxon>
        <taxon>Pseudomonadati</taxon>
        <taxon>Pseudomonadota</taxon>
        <taxon>Alphaproteobacteria</taxon>
        <taxon>Sphingomonadales</taxon>
        <taxon>Zymomonadaceae</taxon>
        <taxon>Zymomonas</taxon>
    </lineage>
</organism>
<evidence type="ECO:0000256" key="6">
    <source>
        <dbReference type="ARBA" id="ARBA00022989"/>
    </source>
</evidence>
<keyword evidence="8" id="KW-1003">Cell membrane</keyword>
<comment type="similarity">
    <text evidence="3 8">Belongs to the MlaE permease family.</text>
</comment>
<evidence type="ECO:0000256" key="4">
    <source>
        <dbReference type="ARBA" id="ARBA00022448"/>
    </source>
</evidence>
<reference evidence="9 10" key="1">
    <citation type="journal article" date="2011" name="J. Bacteriol.">
        <title>Genome sequence of the ethanol-producing Zymomonas mobilis subsp. pomaceae lectotype strain ATCC 29192.</title>
        <authorList>
            <person name="Kouvelis V.N."/>
            <person name="Davenport K.W."/>
            <person name="Brettin T.S."/>
            <person name="Bruce D."/>
            <person name="Detter C."/>
            <person name="Han C.S."/>
            <person name="Nolan M."/>
            <person name="Tapia R."/>
            <person name="Damoulaki A."/>
            <person name="Kyrpides N.C."/>
            <person name="Typas M.A."/>
            <person name="Pappas K.M."/>
        </authorList>
    </citation>
    <scope>NUCLEOTIDE SEQUENCE [LARGE SCALE GENOMIC DNA]</scope>
    <source>
        <strain evidence="10">ATCC 29192 / DSM 22645 / JCM 10191 / CCUG 17912 / NBRC 13757 / NCIMB 11200 / NRRL B-4491 / Barker I</strain>
    </source>
</reference>
<gene>
    <name evidence="9" type="ordered locus">Zymop_1517</name>
</gene>
<dbReference type="PATRIC" id="fig|579138.3.peg.1608"/>
<feature type="transmembrane region" description="Helical" evidence="8">
    <location>
        <begin position="220"/>
        <end position="240"/>
    </location>
</feature>
<feature type="transmembrane region" description="Helical" evidence="8">
    <location>
        <begin position="31"/>
        <end position="55"/>
    </location>
</feature>
<dbReference type="EMBL" id="CP002865">
    <property type="protein sequence ID" value="AEI38407.1"/>
    <property type="molecule type" value="Genomic_DNA"/>
</dbReference>
<dbReference type="GO" id="GO:0043190">
    <property type="term" value="C:ATP-binding cassette (ABC) transporter complex"/>
    <property type="evidence" value="ECO:0007669"/>
    <property type="project" value="InterPro"/>
</dbReference>
<dbReference type="AlphaFoldDB" id="F8EVZ7"/>
<keyword evidence="6 8" id="KW-1133">Transmembrane helix</keyword>
<dbReference type="HOGENOM" id="CLU_045686_1_1_5"/>
<evidence type="ECO:0000313" key="10">
    <source>
        <dbReference type="Proteomes" id="UP000000491"/>
    </source>
</evidence>
<feature type="transmembrane region" description="Helical" evidence="8">
    <location>
        <begin position="167"/>
        <end position="199"/>
    </location>
</feature>
<feature type="transmembrane region" description="Helical" evidence="8">
    <location>
        <begin position="252"/>
        <end position="276"/>
    </location>
</feature>
<dbReference type="RefSeq" id="WP_013934795.1">
    <property type="nucleotide sequence ID" value="NC_015709.1"/>
</dbReference>
<dbReference type="GO" id="GO:0005548">
    <property type="term" value="F:phospholipid transporter activity"/>
    <property type="evidence" value="ECO:0007669"/>
    <property type="project" value="TreeGrafter"/>
</dbReference>
<dbReference type="STRING" id="579138.Zymop_1517"/>
<name>F8EVZ7_ZYMMT</name>
<dbReference type="Proteomes" id="UP000000491">
    <property type="component" value="Chromosome"/>
</dbReference>
<evidence type="ECO:0000256" key="1">
    <source>
        <dbReference type="ARBA" id="ARBA00003787"/>
    </source>
</evidence>
<keyword evidence="7 8" id="KW-0472">Membrane</keyword>